<dbReference type="PANTHER" id="PTHR34846:SF10">
    <property type="entry name" value="CYTOPLASMIC PROTEIN"/>
    <property type="match status" value="1"/>
</dbReference>
<dbReference type="InterPro" id="IPR029032">
    <property type="entry name" value="AhpD-like"/>
</dbReference>
<dbReference type="PANTHER" id="PTHR34846">
    <property type="entry name" value="4-CARBOXYMUCONOLACTONE DECARBOXYLASE FAMILY PROTEIN (AFU_ORTHOLOGUE AFUA_6G11590)"/>
    <property type="match status" value="1"/>
</dbReference>
<dbReference type="SUPFAM" id="SSF69118">
    <property type="entry name" value="AhpD-like"/>
    <property type="match status" value="1"/>
</dbReference>
<dbReference type="EMBL" id="CP157484">
    <property type="protein sequence ID" value="XBO40812.1"/>
    <property type="molecule type" value="Genomic_DNA"/>
</dbReference>
<sequence>MSLRLDYQALSAQGMKALGALYGYVSGCGLEKPLVDLVYLRASQINGCVYCIDNHATDLLKAGQSAQKLLMMPSWREAEGWFTPREQVALAWTEAVTMIAESHVPEDVFTMARGEFDEKGLVDLTIAIGLINTYNRVAISFRKTPASVAKMGGGQ</sequence>
<dbReference type="InterPro" id="IPR003779">
    <property type="entry name" value="CMD-like"/>
</dbReference>
<dbReference type="InterPro" id="IPR004675">
    <property type="entry name" value="AhpD_core"/>
</dbReference>
<evidence type="ECO:0000313" key="2">
    <source>
        <dbReference type="EMBL" id="XBO40812.1"/>
    </source>
</evidence>
<dbReference type="Pfam" id="PF02627">
    <property type="entry name" value="CMD"/>
    <property type="match status" value="1"/>
</dbReference>
<organism evidence="2">
    <name type="scientific">Alsobacter sp. KACC 23698</name>
    <dbReference type="NCBI Taxonomy" id="3149229"/>
    <lineage>
        <taxon>Bacteria</taxon>
        <taxon>Pseudomonadati</taxon>
        <taxon>Pseudomonadota</taxon>
        <taxon>Alphaproteobacteria</taxon>
        <taxon>Hyphomicrobiales</taxon>
        <taxon>Alsobacteraceae</taxon>
        <taxon>Alsobacter</taxon>
    </lineage>
</organism>
<gene>
    <name evidence="2" type="ORF">ABEG18_08665</name>
</gene>
<accession>A0AAU7JKT6</accession>
<evidence type="ECO:0000259" key="1">
    <source>
        <dbReference type="Pfam" id="PF02627"/>
    </source>
</evidence>
<dbReference type="AlphaFoldDB" id="A0AAU7JKT6"/>
<dbReference type="Gene3D" id="1.20.1290.10">
    <property type="entry name" value="AhpD-like"/>
    <property type="match status" value="1"/>
</dbReference>
<feature type="domain" description="Carboxymuconolactone decarboxylase-like" evidence="1">
    <location>
        <begin position="15"/>
        <end position="95"/>
    </location>
</feature>
<protein>
    <submittedName>
        <fullName evidence="2">Carboxymuconolactone decarboxylase family protein</fullName>
    </submittedName>
</protein>
<reference evidence="2" key="1">
    <citation type="submission" date="2024-05" db="EMBL/GenBank/DDBJ databases">
        <authorList>
            <person name="Kim S."/>
            <person name="Heo J."/>
            <person name="Choi H."/>
            <person name="Choi Y."/>
            <person name="Kwon S.-W."/>
            <person name="Kim Y."/>
        </authorList>
    </citation>
    <scope>NUCLEOTIDE SEQUENCE</scope>
    <source>
        <strain evidence="2">KACC 23698</strain>
    </source>
</reference>
<dbReference type="RefSeq" id="WP_406857669.1">
    <property type="nucleotide sequence ID" value="NZ_CP157484.1"/>
</dbReference>
<dbReference type="NCBIfam" id="TIGR00778">
    <property type="entry name" value="ahpD_dom"/>
    <property type="match status" value="1"/>
</dbReference>
<dbReference type="GO" id="GO:0051920">
    <property type="term" value="F:peroxiredoxin activity"/>
    <property type="evidence" value="ECO:0007669"/>
    <property type="project" value="InterPro"/>
</dbReference>
<proteinExistence type="predicted"/>
<name>A0AAU7JKT6_9HYPH</name>